<sequence length="593" mass="61308">MLAKSLLALAALAQATFTVAAVSEPTATATMLSNTPYFGVILPTGYQGFAIGGIAESDFTWVKDGTKLLVDNNFVDSSSFNVLADGDKIELVYSDAYSEGVFAQFEATPTADASTLVGTFLVMKTATPDDSTTLSATLTLSYSNTETPTSTTSSTAAPVTDSPSLTGLIEANDVPYFVVTLPADWHNFSVVGLIVDSGFTWDTDLLELEVDGNTIDKSLYEIRSESSALEIAYEGTYTDSAVASFGGATIEGTSTLIATFQARTSSANDAAGYATLSTTITFGSSSVTATSTSEASSVAPSSETSSTVSSIESTSTTETDSPSVTGVIENGLPYFVVDIPENWSPFAAEGVADSSFSWNNQSAELIADGQEIDRSSYTLGSDNSVIGIVYLSDYSTLAVASFEAVPTESASTLVGTFYVGSIDTTQIVKRDDIITTLTATLTLDVSTTESSAAPSSTATSESSTYPSSTTTTESSSSSESSSTAESSSSVVSSAVVSSSSAESSSIEPLSSESPSVTKSPSVSTTSLASSSESVYTNSEDEVTVSKTDTEFSTTTSTLTSCSDDACTKEHSEGEVIVSKTDTEFSTTTSTLTR</sequence>
<proteinExistence type="predicted"/>
<comment type="caution">
    <text evidence="1">The sequence shown here is derived from an EMBL/GenBank/DDBJ whole genome shotgun (WGS) entry which is preliminary data.</text>
</comment>
<protein>
    <submittedName>
        <fullName evidence="1">Unnamed protein product</fullName>
    </submittedName>
</protein>
<dbReference type="EMBL" id="BSXV01000664">
    <property type="protein sequence ID" value="GME90084.1"/>
    <property type="molecule type" value="Genomic_DNA"/>
</dbReference>
<organism evidence="1 2">
    <name type="scientific">Candida boidinii</name>
    <name type="common">Yeast</name>
    <dbReference type="NCBI Taxonomy" id="5477"/>
    <lineage>
        <taxon>Eukaryota</taxon>
        <taxon>Fungi</taxon>
        <taxon>Dikarya</taxon>
        <taxon>Ascomycota</taxon>
        <taxon>Saccharomycotina</taxon>
        <taxon>Pichiomycetes</taxon>
        <taxon>Pichiales</taxon>
        <taxon>Pichiaceae</taxon>
        <taxon>Ogataea</taxon>
        <taxon>Ogataea/Candida clade</taxon>
    </lineage>
</organism>
<dbReference type="Proteomes" id="UP001165101">
    <property type="component" value="Unassembled WGS sequence"/>
</dbReference>
<evidence type="ECO:0000313" key="1">
    <source>
        <dbReference type="EMBL" id="GME90084.1"/>
    </source>
</evidence>
<gene>
    <name evidence="1" type="ORF">Cboi01_000168400</name>
</gene>
<evidence type="ECO:0000313" key="2">
    <source>
        <dbReference type="Proteomes" id="UP001165101"/>
    </source>
</evidence>
<keyword evidence="2" id="KW-1185">Reference proteome</keyword>
<reference evidence="1" key="1">
    <citation type="submission" date="2023-04" db="EMBL/GenBank/DDBJ databases">
        <title>Candida boidinii NBRC 1967.</title>
        <authorList>
            <person name="Ichikawa N."/>
            <person name="Sato H."/>
            <person name="Tonouchi N."/>
        </authorList>
    </citation>
    <scope>NUCLEOTIDE SEQUENCE</scope>
    <source>
        <strain evidence="1">NBRC 1967</strain>
    </source>
</reference>
<name>A0ACB5TJT1_CANBO</name>
<accession>A0ACB5TJT1</accession>